<evidence type="ECO:0000313" key="16">
    <source>
        <dbReference type="EMBL" id="MDR6269438.1"/>
    </source>
</evidence>
<keyword evidence="6" id="KW-0997">Cell inner membrane</keyword>
<evidence type="ECO:0000256" key="10">
    <source>
        <dbReference type="ARBA" id="ARBA00022989"/>
    </source>
</evidence>
<dbReference type="InterPro" id="IPR000390">
    <property type="entry name" value="Small_drug/metabolite_transptr"/>
</dbReference>
<feature type="transmembrane region" description="Helical" evidence="13">
    <location>
        <begin position="61"/>
        <end position="80"/>
    </location>
</feature>
<evidence type="ECO:0000256" key="4">
    <source>
        <dbReference type="ARBA" id="ARBA00022475"/>
    </source>
</evidence>
<evidence type="ECO:0000256" key="8">
    <source>
        <dbReference type="ARBA" id="ARBA00022692"/>
    </source>
</evidence>
<keyword evidence="8 13" id="KW-0812">Transmembrane</keyword>
<keyword evidence="12 13" id="KW-0472">Membrane</keyword>
<reference evidence="16 17" key="1">
    <citation type="submission" date="2023-07" db="EMBL/GenBank/DDBJ databases">
        <title>Sequencing the genomes of 1000 actinobacteria strains.</title>
        <authorList>
            <person name="Klenk H.-P."/>
        </authorList>
    </citation>
    <scope>NUCLEOTIDE SEQUENCE [LARGE SCALE GENOMIC DNA]</scope>
    <source>
        <strain evidence="16 17">DSM 14555</strain>
    </source>
</reference>
<dbReference type="PANTHER" id="PTHR30561:SF1">
    <property type="entry name" value="MULTIDRUG TRANSPORTER EMRE"/>
    <property type="match status" value="1"/>
</dbReference>
<feature type="transmembrane region" description="Helical" evidence="13">
    <location>
        <begin position="279"/>
        <end position="295"/>
    </location>
</feature>
<feature type="transmembrane region" description="Helical" evidence="13">
    <location>
        <begin position="33"/>
        <end position="54"/>
    </location>
</feature>
<evidence type="ECO:0000256" key="1">
    <source>
        <dbReference type="ARBA" id="ARBA00004651"/>
    </source>
</evidence>
<keyword evidence="14" id="KW-0732">Signal</keyword>
<evidence type="ECO:0000259" key="15">
    <source>
        <dbReference type="Pfam" id="PF00892"/>
    </source>
</evidence>
<dbReference type="SUPFAM" id="SSF103481">
    <property type="entry name" value="Multidrug resistance efflux transporter EmrE"/>
    <property type="match status" value="2"/>
</dbReference>
<dbReference type="Gene3D" id="1.10.3730.20">
    <property type="match status" value="2"/>
</dbReference>
<feature type="chain" id="PRO_5046039053" evidence="14">
    <location>
        <begin position="18"/>
        <end position="296"/>
    </location>
</feature>
<organism evidence="16 17">
    <name type="scientific">Arthrobacter russicus</name>
    <dbReference type="NCBI Taxonomy" id="172040"/>
    <lineage>
        <taxon>Bacteria</taxon>
        <taxon>Bacillati</taxon>
        <taxon>Actinomycetota</taxon>
        <taxon>Actinomycetes</taxon>
        <taxon>Micrococcales</taxon>
        <taxon>Micrococcaceae</taxon>
        <taxon>Arthrobacter</taxon>
    </lineage>
</organism>
<dbReference type="PANTHER" id="PTHR30561">
    <property type="entry name" value="SMR FAMILY PROTON-DEPENDENT DRUG EFFLUX TRANSPORTER SUGE"/>
    <property type="match status" value="1"/>
</dbReference>
<evidence type="ECO:0000256" key="6">
    <source>
        <dbReference type="ARBA" id="ARBA00022519"/>
    </source>
</evidence>
<feature type="domain" description="EamA" evidence="15">
    <location>
        <begin position="153"/>
        <end position="294"/>
    </location>
</feature>
<comment type="caution">
    <text evidence="16">The sequence shown here is derived from an EMBL/GenBank/DDBJ whole genome shotgun (WGS) entry which is preliminary data.</text>
</comment>
<dbReference type="InterPro" id="IPR037185">
    <property type="entry name" value="EmrE-like"/>
</dbReference>
<evidence type="ECO:0000256" key="13">
    <source>
        <dbReference type="SAM" id="Phobius"/>
    </source>
</evidence>
<keyword evidence="4" id="KW-1003">Cell membrane</keyword>
<feature type="transmembrane region" description="Helical" evidence="13">
    <location>
        <begin position="226"/>
        <end position="247"/>
    </location>
</feature>
<accession>A0ABU1JAI8</accession>
<dbReference type="Proteomes" id="UP001185069">
    <property type="component" value="Unassembled WGS sequence"/>
</dbReference>
<protein>
    <submittedName>
        <fullName evidence="16">Drug/metabolite transporter (DMT)-like permease</fullName>
    </submittedName>
</protein>
<evidence type="ECO:0000256" key="9">
    <source>
        <dbReference type="ARBA" id="ARBA00022985"/>
    </source>
</evidence>
<evidence type="ECO:0000256" key="2">
    <source>
        <dbReference type="ARBA" id="ARBA00007362"/>
    </source>
</evidence>
<evidence type="ECO:0000256" key="3">
    <source>
        <dbReference type="ARBA" id="ARBA00022448"/>
    </source>
</evidence>
<keyword evidence="5" id="KW-0444">Lipid biosynthesis</keyword>
<keyword evidence="10 13" id="KW-1133">Transmembrane helix</keyword>
<feature type="transmembrane region" description="Helical" evidence="13">
    <location>
        <begin position="253"/>
        <end position="272"/>
    </location>
</feature>
<feature type="signal peptide" evidence="14">
    <location>
        <begin position="1"/>
        <end position="17"/>
    </location>
</feature>
<keyword evidence="3" id="KW-0813">Transport</keyword>
<feature type="transmembrane region" description="Helical" evidence="13">
    <location>
        <begin position="183"/>
        <end position="205"/>
    </location>
</feature>
<gene>
    <name evidence="16" type="ORF">JOE69_001676</name>
</gene>
<keyword evidence="11" id="KW-0443">Lipid metabolism</keyword>
<evidence type="ECO:0000256" key="14">
    <source>
        <dbReference type="SAM" id="SignalP"/>
    </source>
</evidence>
<feature type="transmembrane region" description="Helical" evidence="13">
    <location>
        <begin position="151"/>
        <end position="171"/>
    </location>
</feature>
<dbReference type="EMBL" id="JAVDQF010000001">
    <property type="protein sequence ID" value="MDR6269438.1"/>
    <property type="molecule type" value="Genomic_DNA"/>
</dbReference>
<proteinExistence type="inferred from homology"/>
<sequence>MNLLALGLVLAAAVAHAVWNLAAKKAGAGGVPFVWLASVCSAVLLAPLGIWGVLGSGGHWLPWLLGGAVSGVLHTGYFVLLQRGYAQGDISVVYPLARGTGPALSVLLALLVLGERPGWPAVLGAAVVVGGVVLIGLSGSTPTPAKRPSRLGAGVLYGVLTGFTIAAYTLWDAHSVTSAGLAVFPISLMWGSALAEVLLLAPFALRSGGTTGSRVRSVWSQNRREVLIVATVSPLAYVLVLFALQLAPVAMVAPARELSVVFVTLAGAFLLHEAEPRKRLIGAGIVVAGVALIAVS</sequence>
<evidence type="ECO:0000256" key="12">
    <source>
        <dbReference type="ARBA" id="ARBA00023136"/>
    </source>
</evidence>
<feature type="transmembrane region" description="Helical" evidence="13">
    <location>
        <begin position="118"/>
        <end position="139"/>
    </location>
</feature>
<evidence type="ECO:0000256" key="11">
    <source>
        <dbReference type="ARBA" id="ARBA00023098"/>
    </source>
</evidence>
<dbReference type="InterPro" id="IPR000620">
    <property type="entry name" value="EamA_dom"/>
</dbReference>
<keyword evidence="9" id="KW-0448">Lipopolysaccharide biosynthesis</keyword>
<name>A0ABU1JAI8_9MICC</name>
<evidence type="ECO:0000256" key="7">
    <source>
        <dbReference type="ARBA" id="ARBA00022556"/>
    </source>
</evidence>
<comment type="subcellular location">
    <subcellularLocation>
        <location evidence="1">Cell membrane</location>
        <topology evidence="1">Multi-pass membrane protein</topology>
    </subcellularLocation>
</comment>
<keyword evidence="17" id="KW-1185">Reference proteome</keyword>
<feature type="domain" description="EamA" evidence="15">
    <location>
        <begin position="5"/>
        <end position="136"/>
    </location>
</feature>
<keyword evidence="7" id="KW-0441">Lipid A biosynthesis</keyword>
<dbReference type="Pfam" id="PF00892">
    <property type="entry name" value="EamA"/>
    <property type="match status" value="2"/>
</dbReference>
<comment type="similarity">
    <text evidence="2">Belongs to the EamA transporter family.</text>
</comment>
<evidence type="ECO:0000256" key="5">
    <source>
        <dbReference type="ARBA" id="ARBA00022516"/>
    </source>
</evidence>
<evidence type="ECO:0000313" key="17">
    <source>
        <dbReference type="Proteomes" id="UP001185069"/>
    </source>
</evidence>